<feature type="transmembrane region" description="Helical" evidence="5">
    <location>
        <begin position="100"/>
        <end position="127"/>
    </location>
</feature>
<dbReference type="RefSeq" id="WP_112714033.1">
    <property type="nucleotide sequence ID" value="NZ_LS483250.1"/>
</dbReference>
<protein>
    <submittedName>
        <fullName evidence="6">Putative Membrane protein</fullName>
    </submittedName>
</protein>
<organism evidence="6 7">
    <name type="scientific">Moritella yayanosii</name>
    <dbReference type="NCBI Taxonomy" id="69539"/>
    <lineage>
        <taxon>Bacteria</taxon>
        <taxon>Pseudomonadati</taxon>
        <taxon>Pseudomonadota</taxon>
        <taxon>Gammaproteobacteria</taxon>
        <taxon>Alteromonadales</taxon>
        <taxon>Moritellaceae</taxon>
        <taxon>Moritella</taxon>
    </lineage>
</organism>
<dbReference type="Pfam" id="PF04191">
    <property type="entry name" value="PEMT"/>
    <property type="match status" value="1"/>
</dbReference>
<accession>A0A330LML0</accession>
<dbReference type="Gene3D" id="1.20.120.1630">
    <property type="match status" value="1"/>
</dbReference>
<sequence length="158" mass="17463">MQALKNTVLKHRVPPPLVAGLFAFAMWAISFVVPMVEMNTVARLILSAATVALGIFFCIAGVVSFRSAKTTVNPLEPEAATALVSSGIYAISRNPMYVGLALFLLAWVMYLSSPWVSIGVVGFVLYMNQFQIKPEERALKDIFGSEFISYQAKVRRWL</sequence>
<proteinExistence type="predicted"/>
<dbReference type="PANTHER" id="PTHR12714">
    <property type="entry name" value="PROTEIN-S ISOPRENYLCYSTEINE O-METHYLTRANSFERASE"/>
    <property type="match status" value="1"/>
</dbReference>
<dbReference type="GO" id="GO:0012505">
    <property type="term" value="C:endomembrane system"/>
    <property type="evidence" value="ECO:0007669"/>
    <property type="project" value="UniProtKB-SubCell"/>
</dbReference>
<evidence type="ECO:0000256" key="5">
    <source>
        <dbReference type="SAM" id="Phobius"/>
    </source>
</evidence>
<dbReference type="EMBL" id="LS483250">
    <property type="protein sequence ID" value="SQD78090.1"/>
    <property type="molecule type" value="Genomic_DNA"/>
</dbReference>
<evidence type="ECO:0000313" key="6">
    <source>
        <dbReference type="EMBL" id="SQD78090.1"/>
    </source>
</evidence>
<evidence type="ECO:0000256" key="3">
    <source>
        <dbReference type="ARBA" id="ARBA00022989"/>
    </source>
</evidence>
<evidence type="ECO:0000256" key="1">
    <source>
        <dbReference type="ARBA" id="ARBA00004127"/>
    </source>
</evidence>
<evidence type="ECO:0000256" key="4">
    <source>
        <dbReference type="ARBA" id="ARBA00023136"/>
    </source>
</evidence>
<dbReference type="AlphaFoldDB" id="A0A330LML0"/>
<dbReference type="InterPro" id="IPR007318">
    <property type="entry name" value="Phopholipid_MeTrfase"/>
</dbReference>
<dbReference type="Proteomes" id="UP000250163">
    <property type="component" value="Chromosome MORIYA"/>
</dbReference>
<keyword evidence="4 5" id="KW-0472">Membrane</keyword>
<keyword evidence="7" id="KW-1185">Reference proteome</keyword>
<dbReference type="PANTHER" id="PTHR12714:SF24">
    <property type="entry name" value="SLR1182 PROTEIN"/>
    <property type="match status" value="1"/>
</dbReference>
<gene>
    <name evidence="6" type="ORF">MORIYA_1612</name>
</gene>
<comment type="subcellular location">
    <subcellularLocation>
        <location evidence="1">Endomembrane system</location>
        <topology evidence="1">Multi-pass membrane protein</topology>
    </subcellularLocation>
</comment>
<keyword evidence="2 5" id="KW-0812">Transmembrane</keyword>
<feature type="transmembrane region" description="Helical" evidence="5">
    <location>
        <begin position="17"/>
        <end position="37"/>
    </location>
</feature>
<name>A0A330LML0_9GAMM</name>
<reference evidence="7" key="1">
    <citation type="submission" date="2018-05" db="EMBL/GenBank/DDBJ databases">
        <authorList>
            <person name="Cea G.-C."/>
            <person name="William W."/>
        </authorList>
    </citation>
    <scope>NUCLEOTIDE SEQUENCE [LARGE SCALE GENOMIC DNA]</scope>
    <source>
        <strain evidence="7">DB21MT 5</strain>
    </source>
</reference>
<evidence type="ECO:0000256" key="2">
    <source>
        <dbReference type="ARBA" id="ARBA00022692"/>
    </source>
</evidence>
<dbReference type="GO" id="GO:0016740">
    <property type="term" value="F:transferase activity"/>
    <property type="evidence" value="ECO:0007669"/>
    <property type="project" value="UniProtKB-ARBA"/>
</dbReference>
<feature type="transmembrane region" description="Helical" evidence="5">
    <location>
        <begin position="44"/>
        <end position="65"/>
    </location>
</feature>
<evidence type="ECO:0000313" key="7">
    <source>
        <dbReference type="Proteomes" id="UP000250163"/>
    </source>
</evidence>
<keyword evidence="3 5" id="KW-1133">Transmembrane helix</keyword>
<dbReference type="KEGG" id="mya:MORIYA_1612"/>
<dbReference type="OrthoDB" id="9811969at2"/>